<dbReference type="PANTHER" id="PTHR45790:SF3">
    <property type="entry name" value="S-ADENOSYL-L-METHIONINE-DEPENDENT UROPORPHYRINOGEN III METHYLTRANSFERASE, CHLOROPLASTIC"/>
    <property type="match status" value="1"/>
</dbReference>
<dbReference type="PROSITE" id="PS00839">
    <property type="entry name" value="SUMT_1"/>
    <property type="match status" value="1"/>
</dbReference>
<evidence type="ECO:0000256" key="7">
    <source>
        <dbReference type="ARBA" id="ARBA00025705"/>
    </source>
</evidence>
<dbReference type="InterPro" id="IPR006366">
    <property type="entry name" value="CobA/CysG_C"/>
</dbReference>
<evidence type="ECO:0000313" key="11">
    <source>
        <dbReference type="Proteomes" id="UP000192472"/>
    </source>
</evidence>
<evidence type="ECO:0000256" key="3">
    <source>
        <dbReference type="ARBA" id="ARBA00022603"/>
    </source>
</evidence>
<dbReference type="EC" id="2.1.1.107" evidence="2"/>
<keyword evidence="4 8" id="KW-0808">Transferase</keyword>
<evidence type="ECO:0000256" key="1">
    <source>
        <dbReference type="ARBA" id="ARBA00005879"/>
    </source>
</evidence>
<dbReference type="PROSITE" id="PS00840">
    <property type="entry name" value="SUMT_2"/>
    <property type="match status" value="1"/>
</dbReference>
<reference evidence="10 11" key="1">
    <citation type="submission" date="2017-04" db="EMBL/GenBank/DDBJ databases">
        <authorList>
            <person name="Afonso C.L."/>
            <person name="Miller P.J."/>
            <person name="Scott M.A."/>
            <person name="Spackman E."/>
            <person name="Goraichik I."/>
            <person name="Dimitrov K.M."/>
            <person name="Suarez D.L."/>
            <person name="Swayne D.E."/>
        </authorList>
    </citation>
    <scope>NUCLEOTIDE SEQUENCE [LARGE SCALE GENOMIC DNA]</scope>
    <source>
        <strain evidence="10 11">DSM 26133</strain>
    </source>
</reference>
<evidence type="ECO:0000256" key="6">
    <source>
        <dbReference type="ARBA" id="ARBA00023244"/>
    </source>
</evidence>
<dbReference type="OrthoDB" id="9815856at2"/>
<name>A0A1W2GDG7_REIFA</name>
<dbReference type="InterPro" id="IPR014776">
    <property type="entry name" value="4pyrrole_Mease_sub2"/>
</dbReference>
<dbReference type="RefSeq" id="WP_084372752.1">
    <property type="nucleotide sequence ID" value="NZ_FWYF01000002.1"/>
</dbReference>
<evidence type="ECO:0000256" key="5">
    <source>
        <dbReference type="ARBA" id="ARBA00022691"/>
    </source>
</evidence>
<proteinExistence type="inferred from homology"/>
<comment type="similarity">
    <text evidence="1 8">Belongs to the precorrin methyltransferase family.</text>
</comment>
<gene>
    <name evidence="10" type="ORF">SAMN04488029_2078</name>
</gene>
<evidence type="ECO:0000313" key="10">
    <source>
        <dbReference type="EMBL" id="SMD34564.1"/>
    </source>
</evidence>
<evidence type="ECO:0000259" key="9">
    <source>
        <dbReference type="Pfam" id="PF00590"/>
    </source>
</evidence>
<evidence type="ECO:0000256" key="4">
    <source>
        <dbReference type="ARBA" id="ARBA00022679"/>
    </source>
</evidence>
<dbReference type="GO" id="GO:0032259">
    <property type="term" value="P:methylation"/>
    <property type="evidence" value="ECO:0007669"/>
    <property type="project" value="UniProtKB-KW"/>
</dbReference>
<dbReference type="InterPro" id="IPR035996">
    <property type="entry name" value="4pyrrol_Methylase_sf"/>
</dbReference>
<dbReference type="Proteomes" id="UP000192472">
    <property type="component" value="Unassembled WGS sequence"/>
</dbReference>
<keyword evidence="5" id="KW-0949">S-adenosyl-L-methionine</keyword>
<comment type="pathway">
    <text evidence="7">Porphyrin-containing compound metabolism; siroheme biosynthesis; precorrin-2 from uroporphyrinogen III: step 1/1.</text>
</comment>
<dbReference type="InterPro" id="IPR000878">
    <property type="entry name" value="4pyrrol_Mease"/>
</dbReference>
<dbReference type="InterPro" id="IPR014777">
    <property type="entry name" value="4pyrrole_Mease_sub1"/>
</dbReference>
<dbReference type="Gene3D" id="3.30.950.10">
    <property type="entry name" value="Methyltransferase, Cobalt-precorrin-4 Transmethylase, Domain 2"/>
    <property type="match status" value="1"/>
</dbReference>
<accession>A0A1W2GDG7</accession>
<dbReference type="SUPFAM" id="SSF53790">
    <property type="entry name" value="Tetrapyrrole methylase"/>
    <property type="match status" value="1"/>
</dbReference>
<sequence length="256" mass="27493">MKNLKAPKLTLVGAGPGDPDLITLKGIKALKVADVVLYDALANEELLDFCSHGTKKIFVGKRAGLHHYQQHVINQMIVDHAMQYGHVVRLKGGDPYVFGRGHEELEYAEKHGLLVDLVPGVTSAISVPALNQIPLTRRGINESFWVLTGTTKSGQLSSDIQHAAKSSATSVILMGVKKLPEILAIYSKSGKTETPAAIIQNGSRPEEKIVIGNVSNLEELALKNNIGSPAIIVIGETVALGKEKLNSTLDKIVLSK</sequence>
<dbReference type="Pfam" id="PF00590">
    <property type="entry name" value="TP_methylase"/>
    <property type="match status" value="1"/>
</dbReference>
<dbReference type="PANTHER" id="PTHR45790">
    <property type="entry name" value="SIROHEME SYNTHASE-RELATED"/>
    <property type="match status" value="1"/>
</dbReference>
<dbReference type="GO" id="GO:0019354">
    <property type="term" value="P:siroheme biosynthetic process"/>
    <property type="evidence" value="ECO:0007669"/>
    <property type="project" value="InterPro"/>
</dbReference>
<dbReference type="CDD" id="cd11642">
    <property type="entry name" value="SUMT"/>
    <property type="match status" value="1"/>
</dbReference>
<dbReference type="AlphaFoldDB" id="A0A1W2GDG7"/>
<keyword evidence="6" id="KW-0627">Porphyrin biosynthesis</keyword>
<protein>
    <recommendedName>
        <fullName evidence="2">uroporphyrinogen-III C-methyltransferase</fullName>
        <ecNumber evidence="2">2.1.1.107</ecNumber>
    </recommendedName>
</protein>
<dbReference type="GO" id="GO:0004851">
    <property type="term" value="F:uroporphyrin-III C-methyltransferase activity"/>
    <property type="evidence" value="ECO:0007669"/>
    <property type="project" value="UniProtKB-EC"/>
</dbReference>
<dbReference type="NCBIfam" id="TIGR01469">
    <property type="entry name" value="cobA_cysG_Cterm"/>
    <property type="match status" value="1"/>
</dbReference>
<dbReference type="Gene3D" id="3.40.1010.10">
    <property type="entry name" value="Cobalt-precorrin-4 Transmethylase, Domain 1"/>
    <property type="match status" value="1"/>
</dbReference>
<dbReference type="FunFam" id="3.40.1010.10:FF:000001">
    <property type="entry name" value="Siroheme synthase"/>
    <property type="match status" value="1"/>
</dbReference>
<dbReference type="NCBIfam" id="NF004790">
    <property type="entry name" value="PRK06136.1"/>
    <property type="match status" value="1"/>
</dbReference>
<dbReference type="STRING" id="692418.SAMN04488029_2078"/>
<feature type="domain" description="Tetrapyrrole methylase" evidence="9">
    <location>
        <begin position="8"/>
        <end position="217"/>
    </location>
</feature>
<evidence type="ECO:0000256" key="2">
    <source>
        <dbReference type="ARBA" id="ARBA00012162"/>
    </source>
</evidence>
<organism evidence="10 11">
    <name type="scientific">Reichenbachiella faecimaris</name>
    <dbReference type="NCBI Taxonomy" id="692418"/>
    <lineage>
        <taxon>Bacteria</taxon>
        <taxon>Pseudomonadati</taxon>
        <taxon>Bacteroidota</taxon>
        <taxon>Cytophagia</taxon>
        <taxon>Cytophagales</taxon>
        <taxon>Reichenbachiellaceae</taxon>
        <taxon>Reichenbachiella</taxon>
    </lineage>
</organism>
<evidence type="ECO:0000256" key="8">
    <source>
        <dbReference type="RuleBase" id="RU003960"/>
    </source>
</evidence>
<dbReference type="InterPro" id="IPR003043">
    <property type="entry name" value="Uropor_MeTrfase_CS"/>
</dbReference>
<dbReference type="EMBL" id="FWYF01000002">
    <property type="protein sequence ID" value="SMD34564.1"/>
    <property type="molecule type" value="Genomic_DNA"/>
</dbReference>
<dbReference type="InterPro" id="IPR050161">
    <property type="entry name" value="Siro_Cobalamin_biosynth"/>
</dbReference>
<keyword evidence="3 8" id="KW-0489">Methyltransferase</keyword>
<keyword evidence="11" id="KW-1185">Reference proteome</keyword>